<protein>
    <submittedName>
        <fullName evidence="2">Uncharacterized protein</fullName>
    </submittedName>
</protein>
<feature type="region of interest" description="Disordered" evidence="1">
    <location>
        <begin position="1"/>
        <end position="62"/>
    </location>
</feature>
<feature type="compositionally biased region" description="Gly residues" evidence="1">
    <location>
        <begin position="12"/>
        <end position="31"/>
    </location>
</feature>
<dbReference type="Proteomes" id="UP000276991">
    <property type="component" value="Unassembled WGS sequence"/>
</dbReference>
<organism evidence="2 3">
    <name type="scientific">Acanthocheilonema viteae</name>
    <name type="common">Filarial nematode worm</name>
    <name type="synonym">Dipetalonema viteae</name>
    <dbReference type="NCBI Taxonomy" id="6277"/>
    <lineage>
        <taxon>Eukaryota</taxon>
        <taxon>Metazoa</taxon>
        <taxon>Ecdysozoa</taxon>
        <taxon>Nematoda</taxon>
        <taxon>Chromadorea</taxon>
        <taxon>Rhabditida</taxon>
        <taxon>Spirurina</taxon>
        <taxon>Spiruromorpha</taxon>
        <taxon>Filarioidea</taxon>
        <taxon>Onchocercidae</taxon>
        <taxon>Acanthocheilonema</taxon>
    </lineage>
</organism>
<dbReference type="AlphaFoldDB" id="A0A498SPP4"/>
<dbReference type="OrthoDB" id="5872698at2759"/>
<evidence type="ECO:0000313" key="2">
    <source>
        <dbReference type="EMBL" id="VBB31208.1"/>
    </source>
</evidence>
<name>A0A498SPP4_ACAVI</name>
<keyword evidence="3" id="KW-1185">Reference proteome</keyword>
<evidence type="ECO:0000313" key="3">
    <source>
        <dbReference type="Proteomes" id="UP000276991"/>
    </source>
</evidence>
<sequence>MTTFVYACSPVPGGGGGGDSGGGDGGGGDSAGGDKGDGGTTPASTTKKEEKRRKRSADLAESEKCQGVELDIITNEDNTPQETFNNVEKLESKIKSLGQELNYNNTMDNMELESAGGDMLKLIYKVDSECNAVRHVMLDALTKIEMIQMIATKCNCYPSFVLYKKDFKQN</sequence>
<gene>
    <name evidence="2" type="ORF">NAV_LOCUS5999</name>
</gene>
<dbReference type="EMBL" id="UPTC01001144">
    <property type="protein sequence ID" value="VBB31208.1"/>
    <property type="molecule type" value="Genomic_DNA"/>
</dbReference>
<proteinExistence type="predicted"/>
<reference evidence="2 3" key="1">
    <citation type="submission" date="2018-08" db="EMBL/GenBank/DDBJ databases">
        <authorList>
            <person name="Laetsch R D."/>
            <person name="Stevens L."/>
            <person name="Kumar S."/>
            <person name="Blaxter L. M."/>
        </authorList>
    </citation>
    <scope>NUCLEOTIDE SEQUENCE [LARGE SCALE GENOMIC DNA]</scope>
</reference>
<evidence type="ECO:0000256" key="1">
    <source>
        <dbReference type="SAM" id="MobiDB-lite"/>
    </source>
</evidence>
<accession>A0A498SPP4</accession>